<feature type="non-terminal residue" evidence="2">
    <location>
        <position position="428"/>
    </location>
</feature>
<feature type="region of interest" description="Disordered" evidence="1">
    <location>
        <begin position="1"/>
        <end position="23"/>
    </location>
</feature>
<reference evidence="2" key="1">
    <citation type="submission" date="2021-02" db="EMBL/GenBank/DDBJ databases">
        <authorList>
            <person name="Nowell W R."/>
        </authorList>
    </citation>
    <scope>NUCLEOTIDE SEQUENCE</scope>
</reference>
<dbReference type="EMBL" id="CAJOBA010074474">
    <property type="protein sequence ID" value="CAF4409958.1"/>
    <property type="molecule type" value="Genomic_DNA"/>
</dbReference>
<proteinExistence type="predicted"/>
<accession>A0A8S2W6W3</accession>
<evidence type="ECO:0000313" key="2">
    <source>
        <dbReference type="EMBL" id="CAF4409958.1"/>
    </source>
</evidence>
<dbReference type="AlphaFoldDB" id="A0A8S2W6W3"/>
<dbReference type="Proteomes" id="UP000682733">
    <property type="component" value="Unassembled WGS sequence"/>
</dbReference>
<organism evidence="2 3">
    <name type="scientific">Didymodactylos carnosus</name>
    <dbReference type="NCBI Taxonomy" id="1234261"/>
    <lineage>
        <taxon>Eukaryota</taxon>
        <taxon>Metazoa</taxon>
        <taxon>Spiralia</taxon>
        <taxon>Gnathifera</taxon>
        <taxon>Rotifera</taxon>
        <taxon>Eurotatoria</taxon>
        <taxon>Bdelloidea</taxon>
        <taxon>Philodinida</taxon>
        <taxon>Philodinidae</taxon>
        <taxon>Didymodactylos</taxon>
    </lineage>
</organism>
<evidence type="ECO:0000256" key="1">
    <source>
        <dbReference type="SAM" id="MobiDB-lite"/>
    </source>
</evidence>
<feature type="compositionally biased region" description="Polar residues" evidence="1">
    <location>
        <begin position="1"/>
        <end position="18"/>
    </location>
</feature>
<protein>
    <submittedName>
        <fullName evidence="2">Uncharacterized protein</fullName>
    </submittedName>
</protein>
<comment type="caution">
    <text evidence="2">The sequence shown here is derived from an EMBL/GenBank/DDBJ whole genome shotgun (WGS) entry which is preliminary data.</text>
</comment>
<name>A0A8S2W6W3_9BILA</name>
<gene>
    <name evidence="2" type="ORF">TMI583_LOCUS43926</name>
</gene>
<sequence>MSDSNFYRQTTESDNTILQPPMSEPTEQHLEYHYDTSTHFKTDNDDQHDVYHHDIEPNIFTDVQNTDFHNISTDEAALDELTIDSSTHWQTNQPYPIGNLLTIVTQINNTKPSLDTYPASPIENLTYIGGSVNQLKSDVPDNLLTINEPDQYDENILKSGVSHEQSLIESWMQEDEPDQSNKAGDVESVVPEHLGQNIDEKQHAISDSNFYQQTTDVDNNILQPPMSEPTEQHLEYHYDTSTHFKTDNNDQHDVYRHDIEHNIFTDVQNTDFHNISTDEAALDELTIDSSTHWQTNQPYPIENLLTIVTQINNTKHSLDTYLASPTENQSLTKNWIPENETDKWNKIDKLQSIVSADQNISENIVKNNNSEHQLSDDTESNTQLIPTDDTQRISDWNGMNDSTEEANDSQSLDSYLNWVTEHLGENID</sequence>
<feature type="region of interest" description="Disordered" evidence="1">
    <location>
        <begin position="390"/>
        <end position="412"/>
    </location>
</feature>
<evidence type="ECO:0000313" key="3">
    <source>
        <dbReference type="Proteomes" id="UP000682733"/>
    </source>
</evidence>